<dbReference type="InterPro" id="IPR039422">
    <property type="entry name" value="MarR/SlyA-like"/>
</dbReference>
<dbReference type="InterPro" id="IPR036388">
    <property type="entry name" value="WH-like_DNA-bd_sf"/>
</dbReference>
<dbReference type="SUPFAM" id="SSF46785">
    <property type="entry name" value="Winged helix' DNA-binding domain"/>
    <property type="match status" value="1"/>
</dbReference>
<evidence type="ECO:0000259" key="1">
    <source>
        <dbReference type="PROSITE" id="PS50995"/>
    </source>
</evidence>
<reference evidence="2 3" key="1">
    <citation type="submission" date="2020-01" db="EMBL/GenBank/DDBJ databases">
        <authorList>
            <person name="Deng T."/>
        </authorList>
    </citation>
    <scope>NUCLEOTIDE SEQUENCE [LARGE SCALE GENOMIC DNA]</scope>
    <source>
        <strain evidence="2 3">5221</strain>
    </source>
</reference>
<gene>
    <name evidence="2" type="ORF">GSY69_13750</name>
</gene>
<keyword evidence="3" id="KW-1185">Reference proteome</keyword>
<dbReference type="Pfam" id="PF12802">
    <property type="entry name" value="MarR_2"/>
    <property type="match status" value="1"/>
</dbReference>
<proteinExistence type="predicted"/>
<organism evidence="2 3">
    <name type="scientific">Brevibacterium rongguiense</name>
    <dbReference type="NCBI Taxonomy" id="2695267"/>
    <lineage>
        <taxon>Bacteria</taxon>
        <taxon>Bacillati</taxon>
        <taxon>Actinomycetota</taxon>
        <taxon>Actinomycetes</taxon>
        <taxon>Micrococcales</taxon>
        <taxon>Brevibacteriaceae</taxon>
        <taxon>Brevibacterium</taxon>
    </lineage>
</organism>
<name>A0A6N9HB89_9MICO</name>
<dbReference type="GO" id="GO:0003700">
    <property type="term" value="F:DNA-binding transcription factor activity"/>
    <property type="evidence" value="ECO:0007669"/>
    <property type="project" value="InterPro"/>
</dbReference>
<dbReference type="Gene3D" id="1.10.10.10">
    <property type="entry name" value="Winged helix-like DNA-binding domain superfamily/Winged helix DNA-binding domain"/>
    <property type="match status" value="1"/>
</dbReference>
<dbReference type="PANTHER" id="PTHR33164">
    <property type="entry name" value="TRANSCRIPTIONAL REGULATOR, MARR FAMILY"/>
    <property type="match status" value="1"/>
</dbReference>
<sequence length="155" mass="16836">MSTSSDVKYRQGASFLLATLGRRAERAWATHLTGQGITTAQFTAMAALAEGERTQAQVATAIAVDPRNVGATIRKLIEARWVQARPNPADARSRLLSLTPEGRQWWNDLQPGLRQGRNAFFHALTPDELTALEALLGKLDASHAADSINVPGQYT</sequence>
<dbReference type="SMART" id="SM00347">
    <property type="entry name" value="HTH_MARR"/>
    <property type="match status" value="1"/>
</dbReference>
<evidence type="ECO:0000313" key="2">
    <source>
        <dbReference type="EMBL" id="MYM20991.1"/>
    </source>
</evidence>
<dbReference type="InterPro" id="IPR000835">
    <property type="entry name" value="HTH_MarR-typ"/>
</dbReference>
<dbReference type="GO" id="GO:0006950">
    <property type="term" value="P:response to stress"/>
    <property type="evidence" value="ECO:0007669"/>
    <property type="project" value="TreeGrafter"/>
</dbReference>
<dbReference type="InterPro" id="IPR036390">
    <property type="entry name" value="WH_DNA-bd_sf"/>
</dbReference>
<evidence type="ECO:0000313" key="3">
    <source>
        <dbReference type="Proteomes" id="UP000469215"/>
    </source>
</evidence>
<dbReference type="PRINTS" id="PR00598">
    <property type="entry name" value="HTHMARR"/>
</dbReference>
<protein>
    <submittedName>
        <fullName evidence="2">MarR family transcriptional regulator</fullName>
    </submittedName>
</protein>
<dbReference type="RefSeq" id="WP_160954390.1">
    <property type="nucleotide sequence ID" value="NZ_WWEQ01000119.1"/>
</dbReference>
<comment type="caution">
    <text evidence="2">The sequence shown here is derived from an EMBL/GenBank/DDBJ whole genome shotgun (WGS) entry which is preliminary data.</text>
</comment>
<dbReference type="Proteomes" id="UP000469215">
    <property type="component" value="Unassembled WGS sequence"/>
</dbReference>
<dbReference type="PANTHER" id="PTHR33164:SF43">
    <property type="entry name" value="HTH-TYPE TRANSCRIPTIONAL REPRESSOR YETL"/>
    <property type="match status" value="1"/>
</dbReference>
<dbReference type="AlphaFoldDB" id="A0A6N9HB89"/>
<feature type="domain" description="HTH marR-type" evidence="1">
    <location>
        <begin position="10"/>
        <end position="141"/>
    </location>
</feature>
<dbReference type="EMBL" id="WWEQ01000119">
    <property type="protein sequence ID" value="MYM20991.1"/>
    <property type="molecule type" value="Genomic_DNA"/>
</dbReference>
<dbReference type="PROSITE" id="PS50995">
    <property type="entry name" value="HTH_MARR_2"/>
    <property type="match status" value="1"/>
</dbReference>
<accession>A0A6N9HB89</accession>